<dbReference type="InterPro" id="IPR009000">
    <property type="entry name" value="Transl_B-barrel_sf"/>
</dbReference>
<comment type="function">
    <text evidence="7">Component of the large ribosomal subunit. The ribosome is a large ribonucleoprotein complex responsible for the synthesis of proteins in the cell.</text>
</comment>
<dbReference type="InterPro" id="IPR045077">
    <property type="entry name" value="L3_arc_euk"/>
</dbReference>
<comment type="subunit">
    <text evidence="9">Component of the large ribosomal subunit. Interacts with DHX33.</text>
</comment>
<dbReference type="GO" id="GO:0003723">
    <property type="term" value="F:RNA binding"/>
    <property type="evidence" value="ECO:0007669"/>
    <property type="project" value="TreeGrafter"/>
</dbReference>
<dbReference type="KEGG" id="char:105899877"/>
<evidence type="ECO:0000256" key="4">
    <source>
        <dbReference type="ARBA" id="ARBA00022980"/>
    </source>
</evidence>
<evidence type="ECO:0000256" key="9">
    <source>
        <dbReference type="ARBA" id="ARBA00046482"/>
    </source>
</evidence>
<protein>
    <recommendedName>
        <fullName evidence="8">60S ribosomal protein L3</fullName>
    </recommendedName>
</protein>
<proteinExistence type="inferred from homology"/>
<dbReference type="GeneID" id="105899877"/>
<comment type="similarity">
    <text evidence="1">Belongs to the universal ribosomal protein uL3 family.</text>
</comment>
<dbReference type="PANTHER" id="PTHR11363:SF4">
    <property type="entry name" value="LARGE RIBOSOMAL SUBUNIT PROTEIN UL3"/>
    <property type="match status" value="1"/>
</dbReference>
<evidence type="ECO:0000313" key="10">
    <source>
        <dbReference type="Proteomes" id="UP000515152"/>
    </source>
</evidence>
<evidence type="ECO:0000256" key="1">
    <source>
        <dbReference type="ARBA" id="ARBA00006540"/>
    </source>
</evidence>
<evidence type="ECO:0000256" key="8">
    <source>
        <dbReference type="ARBA" id="ARBA00035354"/>
    </source>
</evidence>
<dbReference type="RefSeq" id="XP_031431315.1">
    <property type="nucleotide sequence ID" value="XM_031575455.2"/>
</dbReference>
<sequence>MASCPCGLLCGPCWSEGLPPPDEINKMIYKIGQGCLTKEGKVVKNNASTDLSNKSINPMGGVASCGEVTNDFLMLKGCTIGIKKRVLTLRKSQLVQSSRHALEKMDLKFIIATSKLGHGCFHTAMVKKAFMGPLKKDRMTRVGWLWSHVHCVLQLFNKKKKRNLVFVYTYLPYCACKCIKVLLFCGVHTGPYTGMQSCILSS</sequence>
<evidence type="ECO:0000256" key="2">
    <source>
        <dbReference type="ARBA" id="ARBA00022499"/>
    </source>
</evidence>
<dbReference type="PANTHER" id="PTHR11363">
    <property type="entry name" value="60S RIBOSOMAL PROTEIN L3-RELATED"/>
    <property type="match status" value="1"/>
</dbReference>
<dbReference type="Proteomes" id="UP000515152">
    <property type="component" value="Chromosome 1"/>
</dbReference>
<organism evidence="10 11">
    <name type="scientific">Clupea harengus</name>
    <name type="common">Atlantic herring</name>
    <dbReference type="NCBI Taxonomy" id="7950"/>
    <lineage>
        <taxon>Eukaryota</taxon>
        <taxon>Metazoa</taxon>
        <taxon>Chordata</taxon>
        <taxon>Craniata</taxon>
        <taxon>Vertebrata</taxon>
        <taxon>Euteleostomi</taxon>
        <taxon>Actinopterygii</taxon>
        <taxon>Neopterygii</taxon>
        <taxon>Teleostei</taxon>
        <taxon>Clupei</taxon>
        <taxon>Clupeiformes</taxon>
        <taxon>Clupeoidei</taxon>
        <taxon>Clupeidae</taxon>
        <taxon>Clupea</taxon>
    </lineage>
</organism>
<keyword evidence="2" id="KW-1017">Isopeptide bond</keyword>
<keyword evidence="3" id="KW-0832">Ubl conjugation</keyword>
<keyword evidence="4" id="KW-0689">Ribosomal protein</keyword>
<dbReference type="FunFam" id="2.40.30.10:FF:000351">
    <property type="entry name" value="Ribosomal protein L3"/>
    <property type="match status" value="1"/>
</dbReference>
<evidence type="ECO:0000256" key="6">
    <source>
        <dbReference type="ARBA" id="ARBA00023274"/>
    </source>
</evidence>
<evidence type="ECO:0000256" key="7">
    <source>
        <dbReference type="ARBA" id="ARBA00034092"/>
    </source>
</evidence>
<dbReference type="AlphaFoldDB" id="A0A6P8G7T9"/>
<dbReference type="GO" id="GO:0022625">
    <property type="term" value="C:cytosolic large ribosomal subunit"/>
    <property type="evidence" value="ECO:0007669"/>
    <property type="project" value="TreeGrafter"/>
</dbReference>
<dbReference type="OrthoDB" id="1611972at2759"/>
<dbReference type="InterPro" id="IPR000597">
    <property type="entry name" value="Ribosomal_uL3"/>
</dbReference>
<accession>A0A6P8G7T9</accession>
<dbReference type="SUPFAM" id="SSF50447">
    <property type="entry name" value="Translation proteins"/>
    <property type="match status" value="1"/>
</dbReference>
<keyword evidence="5" id="KW-0007">Acetylation</keyword>
<keyword evidence="10" id="KW-1185">Reference proteome</keyword>
<evidence type="ECO:0000313" key="11">
    <source>
        <dbReference type="RefSeq" id="XP_031431315.1"/>
    </source>
</evidence>
<name>A0A6P8G7T9_CLUHA</name>
<evidence type="ECO:0000256" key="3">
    <source>
        <dbReference type="ARBA" id="ARBA00022843"/>
    </source>
</evidence>
<evidence type="ECO:0000256" key="5">
    <source>
        <dbReference type="ARBA" id="ARBA00022990"/>
    </source>
</evidence>
<dbReference type="Pfam" id="PF00297">
    <property type="entry name" value="Ribosomal_L3"/>
    <property type="match status" value="1"/>
</dbReference>
<keyword evidence="6" id="KW-0687">Ribonucleoprotein</keyword>
<dbReference type="Gene3D" id="2.40.30.10">
    <property type="entry name" value="Translation factors"/>
    <property type="match status" value="1"/>
</dbReference>
<dbReference type="GO" id="GO:0003735">
    <property type="term" value="F:structural constituent of ribosome"/>
    <property type="evidence" value="ECO:0007669"/>
    <property type="project" value="InterPro"/>
</dbReference>
<gene>
    <name evidence="11" type="primary">LOC105899877</name>
</gene>
<reference evidence="11" key="1">
    <citation type="submission" date="2025-08" db="UniProtKB">
        <authorList>
            <consortium name="RefSeq"/>
        </authorList>
    </citation>
    <scope>IDENTIFICATION</scope>
</reference>
<dbReference type="GO" id="GO:0006412">
    <property type="term" value="P:translation"/>
    <property type="evidence" value="ECO:0007669"/>
    <property type="project" value="InterPro"/>
</dbReference>